<keyword evidence="2" id="KW-1185">Reference proteome</keyword>
<organism evidence="1 2">
    <name type="scientific">Arthrobacter humicola</name>
    <dbReference type="NCBI Taxonomy" id="409291"/>
    <lineage>
        <taxon>Bacteria</taxon>
        <taxon>Bacillati</taxon>
        <taxon>Actinomycetota</taxon>
        <taxon>Actinomycetes</taxon>
        <taxon>Micrococcales</taxon>
        <taxon>Micrococcaceae</taxon>
        <taxon>Arthrobacter</taxon>
    </lineage>
</organism>
<evidence type="ECO:0000313" key="2">
    <source>
        <dbReference type="Proteomes" id="UP001500102"/>
    </source>
</evidence>
<proteinExistence type="predicted"/>
<sequence>MNTKSRRMREASGLPAGAGGARDFVAVDDSGDFSYHRSEEELLTAFEYVGEAACIIDRGGSSYRLVLDGNRHLSVGPALGPVEFHWLRHAWLDAQNAHPDEHRLRRFYPVTSDEVVSDLFETLALERPREPAEGAWSLDIHGFASRPSSLGELDRLLARQKRLVHVHVTDPFGHIYRPARHRSHWYLPASAGAILYVEVPAPVTAR</sequence>
<name>A0ABP5K6T2_9MICC</name>
<gene>
    <name evidence="1" type="ORF">GCM10009825_02330</name>
</gene>
<accession>A0ABP5K6T2</accession>
<dbReference type="Proteomes" id="UP001500102">
    <property type="component" value="Unassembled WGS sequence"/>
</dbReference>
<reference evidence="2" key="1">
    <citation type="journal article" date="2019" name="Int. J. Syst. Evol. Microbiol.">
        <title>The Global Catalogue of Microorganisms (GCM) 10K type strain sequencing project: providing services to taxonomists for standard genome sequencing and annotation.</title>
        <authorList>
            <consortium name="The Broad Institute Genomics Platform"/>
            <consortium name="The Broad Institute Genome Sequencing Center for Infectious Disease"/>
            <person name="Wu L."/>
            <person name="Ma J."/>
        </authorList>
    </citation>
    <scope>NUCLEOTIDE SEQUENCE [LARGE SCALE GENOMIC DNA]</scope>
    <source>
        <strain evidence="2">JCM 15921</strain>
    </source>
</reference>
<protein>
    <submittedName>
        <fullName evidence="1">Uncharacterized protein</fullName>
    </submittedName>
</protein>
<evidence type="ECO:0000313" key="1">
    <source>
        <dbReference type="EMBL" id="GAA2125772.1"/>
    </source>
</evidence>
<dbReference type="EMBL" id="BAAAQB010000006">
    <property type="protein sequence ID" value="GAA2125772.1"/>
    <property type="molecule type" value="Genomic_DNA"/>
</dbReference>
<comment type="caution">
    <text evidence="1">The sequence shown here is derived from an EMBL/GenBank/DDBJ whole genome shotgun (WGS) entry which is preliminary data.</text>
</comment>
<dbReference type="RefSeq" id="WP_344361130.1">
    <property type="nucleotide sequence ID" value="NZ_BAAAQB010000006.1"/>
</dbReference>